<evidence type="ECO:0000256" key="9">
    <source>
        <dbReference type="ARBA" id="ARBA00039086"/>
    </source>
</evidence>
<gene>
    <name evidence="13" type="primary">MIF4</name>
</gene>
<comment type="catalytic activity">
    <reaction evidence="6">
        <text>3-phenylpyruvate = enol-phenylpyruvate</text>
        <dbReference type="Rhea" id="RHEA:17097"/>
        <dbReference type="ChEBI" id="CHEBI:16815"/>
        <dbReference type="ChEBI" id="CHEBI:18005"/>
        <dbReference type="EC" id="5.3.2.1"/>
    </reaction>
</comment>
<dbReference type="PANTHER" id="PTHR11954">
    <property type="entry name" value="D-DOPACHROME DECARBOXYLASE"/>
    <property type="match status" value="1"/>
</dbReference>
<comment type="similarity">
    <text evidence="2">Belongs to the MIF family.</text>
</comment>
<evidence type="ECO:0000256" key="1">
    <source>
        <dbReference type="ARBA" id="ARBA00004613"/>
    </source>
</evidence>
<dbReference type="OrthoDB" id="255819at2759"/>
<dbReference type="GO" id="GO:0005615">
    <property type="term" value="C:extracellular space"/>
    <property type="evidence" value="ECO:0007669"/>
    <property type="project" value="UniProtKB-KW"/>
</dbReference>
<evidence type="ECO:0000256" key="3">
    <source>
        <dbReference type="ARBA" id="ARBA00022514"/>
    </source>
</evidence>
<dbReference type="GO" id="GO:0005125">
    <property type="term" value="F:cytokine activity"/>
    <property type="evidence" value="ECO:0007669"/>
    <property type="project" value="UniProtKB-KW"/>
</dbReference>
<dbReference type="GO" id="GO:0050178">
    <property type="term" value="F:phenylpyruvate tautomerase activity"/>
    <property type="evidence" value="ECO:0007669"/>
    <property type="project" value="UniProtKB-EC"/>
</dbReference>
<comment type="catalytic activity">
    <reaction evidence="7">
        <text>L-dopachrome = 5,6-dihydroxyindole-2-carboxylate</text>
        <dbReference type="Rhea" id="RHEA:13041"/>
        <dbReference type="ChEBI" id="CHEBI:16875"/>
        <dbReference type="ChEBI" id="CHEBI:57509"/>
        <dbReference type="EC" id="5.3.3.12"/>
    </reaction>
</comment>
<dbReference type="GO" id="GO:0004167">
    <property type="term" value="F:dopachrome isomerase activity"/>
    <property type="evidence" value="ECO:0007669"/>
    <property type="project" value="UniProtKB-EC"/>
</dbReference>
<dbReference type="PANTHER" id="PTHR11954:SF6">
    <property type="entry name" value="MACROPHAGE MIGRATION INHIBITORY FACTOR"/>
    <property type="match status" value="1"/>
</dbReference>
<protein>
    <recommendedName>
        <fullName evidence="12">L-dopachrome isomerase</fullName>
        <ecNumber evidence="9">5.3.2.1</ecNumber>
        <ecNumber evidence="8">5.3.3.12</ecNumber>
    </recommendedName>
    <alternativeName>
        <fullName evidence="10">L-dopachrome tautomerase</fullName>
    </alternativeName>
    <alternativeName>
        <fullName evidence="11">Phenylpyruvate tautomerase</fullName>
    </alternativeName>
</protein>
<dbReference type="EC" id="5.3.2.1" evidence="9"/>
<sequence>MSILRLDTNVSHSDIDDEFLVQSTEALAKTLKKPKSDILVFVNGNQPITIAGSAEEPAVIVSLLSVDGINEIDNKLHSAALFSLITKYLKINENRITVTFSPIESHAMGRNGKTLIQ</sequence>
<keyword evidence="3" id="KW-0202">Cytokine</keyword>
<evidence type="ECO:0000256" key="12">
    <source>
        <dbReference type="ARBA" id="ARBA00042730"/>
    </source>
</evidence>
<evidence type="ECO:0000313" key="13">
    <source>
        <dbReference type="EMBL" id="AKJ79140.1"/>
    </source>
</evidence>
<organism evidence="13">
    <name type="scientific">Myzus persicae</name>
    <name type="common">Green peach aphid</name>
    <name type="synonym">Aphis persicae</name>
    <dbReference type="NCBI Taxonomy" id="13164"/>
    <lineage>
        <taxon>Eukaryota</taxon>
        <taxon>Metazoa</taxon>
        <taxon>Ecdysozoa</taxon>
        <taxon>Arthropoda</taxon>
        <taxon>Hexapoda</taxon>
        <taxon>Insecta</taxon>
        <taxon>Pterygota</taxon>
        <taxon>Neoptera</taxon>
        <taxon>Paraneoptera</taxon>
        <taxon>Hemiptera</taxon>
        <taxon>Sternorrhyncha</taxon>
        <taxon>Aphidomorpha</taxon>
        <taxon>Aphidoidea</taxon>
        <taxon>Aphididae</taxon>
        <taxon>Macrosiphini</taxon>
        <taxon>Myzus</taxon>
    </lineage>
</organism>
<evidence type="ECO:0000256" key="6">
    <source>
        <dbReference type="ARBA" id="ARBA00036735"/>
    </source>
</evidence>
<comment type="subcellular location">
    <subcellularLocation>
        <location evidence="1">Secreted</location>
    </subcellularLocation>
</comment>
<dbReference type="Gene3D" id="3.30.429.10">
    <property type="entry name" value="Macrophage Migration Inhibitory Factor"/>
    <property type="match status" value="1"/>
</dbReference>
<keyword evidence="5" id="KW-0413">Isomerase</keyword>
<dbReference type="EMBL" id="KR136353">
    <property type="protein sequence ID" value="AKJ79140.1"/>
    <property type="molecule type" value="mRNA"/>
</dbReference>
<dbReference type="InterPro" id="IPR014347">
    <property type="entry name" value="Tautomerase/MIF_sf"/>
</dbReference>
<evidence type="ECO:0000256" key="8">
    <source>
        <dbReference type="ARBA" id="ARBA00038932"/>
    </source>
</evidence>
<name>A0A0G3F5X8_MYZPE</name>
<proteinExistence type="evidence at transcript level"/>
<evidence type="ECO:0000256" key="2">
    <source>
        <dbReference type="ARBA" id="ARBA00005851"/>
    </source>
</evidence>
<evidence type="ECO:0000256" key="7">
    <source>
        <dbReference type="ARBA" id="ARBA00036823"/>
    </source>
</evidence>
<dbReference type="SMR" id="A0A0G3F5X8"/>
<evidence type="ECO:0000256" key="11">
    <source>
        <dbReference type="ARBA" id="ARBA00041912"/>
    </source>
</evidence>
<dbReference type="AlphaFoldDB" id="A0A0G3F5X8"/>
<dbReference type="Pfam" id="PF01187">
    <property type="entry name" value="MIF"/>
    <property type="match status" value="1"/>
</dbReference>
<evidence type="ECO:0000256" key="10">
    <source>
        <dbReference type="ARBA" id="ARBA00041631"/>
    </source>
</evidence>
<evidence type="ECO:0000256" key="4">
    <source>
        <dbReference type="ARBA" id="ARBA00022525"/>
    </source>
</evidence>
<keyword evidence="4" id="KW-0964">Secreted</keyword>
<accession>A0A0G3F5X8</accession>
<dbReference type="SUPFAM" id="SSF55331">
    <property type="entry name" value="Tautomerase/MIF"/>
    <property type="match status" value="1"/>
</dbReference>
<evidence type="ECO:0000256" key="5">
    <source>
        <dbReference type="ARBA" id="ARBA00023235"/>
    </source>
</evidence>
<reference evidence="13" key="1">
    <citation type="submission" date="2015-04" db="EMBL/GenBank/DDBJ databases">
        <title>A secreted MIF cytokine enables aphid feeding by modulating plant immune responses.</title>
        <authorList>
            <person name="Naessens E."/>
            <person name="Dubreuil G."/>
            <person name="Giordanengo P."/>
            <person name="Baron O."/>
            <person name="Keller H."/>
            <person name="Coustau C."/>
        </authorList>
    </citation>
    <scope>NUCLEOTIDE SEQUENCE</scope>
</reference>
<dbReference type="InterPro" id="IPR001398">
    <property type="entry name" value="Macrophage_inhib_fac"/>
</dbReference>
<dbReference type="EC" id="5.3.3.12" evidence="8"/>